<dbReference type="EMBL" id="LDSE01000007">
    <property type="protein sequence ID" value="KTS69130.1"/>
    <property type="molecule type" value="Genomic_DNA"/>
</dbReference>
<protein>
    <recommendedName>
        <fullName evidence="1">Transposase IS200-like domain-containing protein</fullName>
    </recommendedName>
</protein>
<dbReference type="SUPFAM" id="SSF143422">
    <property type="entry name" value="Transposase IS200-like"/>
    <property type="match status" value="1"/>
</dbReference>
<feature type="domain" description="Transposase IS200-like" evidence="1">
    <location>
        <begin position="15"/>
        <end position="135"/>
    </location>
</feature>
<gene>
    <name evidence="2" type="ORF">SA3R_04080</name>
</gene>
<reference evidence="2 3" key="1">
    <citation type="journal article" date="2016" name="Front. Microbiol.">
        <title>Genomic Resource of Rice Seed Associated Bacteria.</title>
        <authorList>
            <person name="Midha S."/>
            <person name="Bansal K."/>
            <person name="Sharma S."/>
            <person name="Kumar N."/>
            <person name="Patil P.P."/>
            <person name="Chaudhry V."/>
            <person name="Patil P.B."/>
        </authorList>
    </citation>
    <scope>NUCLEOTIDE SEQUENCE [LARGE SCALE GENOMIC DNA]</scope>
    <source>
        <strain evidence="2 3">SA3</strain>
    </source>
</reference>
<evidence type="ECO:0000259" key="1">
    <source>
        <dbReference type="SMART" id="SM01321"/>
    </source>
</evidence>
<dbReference type="AlphaFoldDB" id="A0A8E1VAJ3"/>
<proteinExistence type="predicted"/>
<dbReference type="SMART" id="SM01321">
    <property type="entry name" value="Y1_Tnp"/>
    <property type="match status" value="1"/>
</dbReference>
<dbReference type="PANTHER" id="PTHR36966">
    <property type="entry name" value="REP-ASSOCIATED TYROSINE TRANSPOSASE"/>
    <property type="match status" value="1"/>
</dbReference>
<dbReference type="PANTHER" id="PTHR36966:SF1">
    <property type="entry name" value="REP-ASSOCIATED TYROSINE TRANSPOSASE"/>
    <property type="match status" value="1"/>
</dbReference>
<dbReference type="Proteomes" id="UP000071979">
    <property type="component" value="Unassembled WGS sequence"/>
</dbReference>
<evidence type="ECO:0000313" key="3">
    <source>
        <dbReference type="Proteomes" id="UP000071979"/>
    </source>
</evidence>
<name>A0A8E1VAJ3_9GAMM</name>
<accession>A0A8E1VAJ3</accession>
<dbReference type="InterPro" id="IPR036515">
    <property type="entry name" value="Transposase_17_sf"/>
</dbReference>
<evidence type="ECO:0000313" key="2">
    <source>
        <dbReference type="EMBL" id="KTS69130.1"/>
    </source>
</evidence>
<comment type="caution">
    <text evidence="2">The sequence shown here is derived from an EMBL/GenBank/DDBJ whole genome shotgun (WGS) entry which is preliminary data.</text>
</comment>
<dbReference type="GO" id="GO:0004803">
    <property type="term" value="F:transposase activity"/>
    <property type="evidence" value="ECO:0007669"/>
    <property type="project" value="InterPro"/>
</dbReference>
<dbReference type="GO" id="GO:0043565">
    <property type="term" value="F:sequence-specific DNA binding"/>
    <property type="evidence" value="ECO:0007669"/>
    <property type="project" value="TreeGrafter"/>
</dbReference>
<organism evidence="2 3">
    <name type="scientific">Pantoea dispersa</name>
    <dbReference type="NCBI Taxonomy" id="59814"/>
    <lineage>
        <taxon>Bacteria</taxon>
        <taxon>Pseudomonadati</taxon>
        <taxon>Pseudomonadota</taxon>
        <taxon>Gammaproteobacteria</taxon>
        <taxon>Enterobacterales</taxon>
        <taxon>Erwiniaceae</taxon>
        <taxon>Pantoea</taxon>
    </lineage>
</organism>
<dbReference type="GO" id="GO:0006313">
    <property type="term" value="P:DNA transposition"/>
    <property type="evidence" value="ECO:0007669"/>
    <property type="project" value="InterPro"/>
</dbReference>
<dbReference type="InterPro" id="IPR002686">
    <property type="entry name" value="Transposase_17"/>
</dbReference>
<sequence>MQFRKQLRLLHYDYAAAGAYFITLVTRQRLCLFGRIRQAQLIPSKTGSVVYQEWLNLSLRVPGLMTDAFVVMPNHLHGILWLSGENNNSLSRIIAGYKAGVSRVIANRVWQHNFYERIIRNEKELFFARQYIEQNPLRWELDHYYQQE</sequence>
<dbReference type="RefSeq" id="WP_058774788.1">
    <property type="nucleotide sequence ID" value="NZ_CP146254.1"/>
</dbReference>
<dbReference type="InterPro" id="IPR052715">
    <property type="entry name" value="RAYT_transposase"/>
</dbReference>
<dbReference type="Gene3D" id="3.30.70.1290">
    <property type="entry name" value="Transposase IS200-like"/>
    <property type="match status" value="1"/>
</dbReference>